<dbReference type="Gene3D" id="2.180.10.10">
    <property type="entry name" value="RHS repeat-associated core"/>
    <property type="match status" value="2"/>
</dbReference>
<dbReference type="Proteomes" id="UP000239665">
    <property type="component" value="Chromosome 1"/>
</dbReference>
<dbReference type="NCBIfam" id="TIGR01643">
    <property type="entry name" value="YD_repeat_2x"/>
    <property type="match status" value="2"/>
</dbReference>
<dbReference type="RefSeq" id="WP_104698117.1">
    <property type="nucleotide sequence ID" value="NZ_LT963402.1"/>
</dbReference>
<dbReference type="InterPro" id="IPR050708">
    <property type="entry name" value="T6SS_VgrG/RHS"/>
</dbReference>
<gene>
    <name evidence="1" type="ORF">CFBP3846_03267</name>
</gene>
<dbReference type="Pfam" id="PF05593">
    <property type="entry name" value="RHS_repeat"/>
    <property type="match status" value="1"/>
</dbReference>
<keyword evidence="2" id="KW-1185">Reference proteome</keyword>
<protein>
    <submittedName>
        <fullName evidence="1">YD repeat-containing protein</fullName>
    </submittedName>
</protein>
<dbReference type="PANTHER" id="PTHR32305">
    <property type="match status" value="1"/>
</dbReference>
<dbReference type="InterPro" id="IPR031325">
    <property type="entry name" value="RHS_repeat"/>
</dbReference>
<proteinExistence type="predicted"/>
<sequence length="1340" mass="149483">MSTTTSLHSNAFNFMSFLNSGVDPRTGLYTASISLPELKANDLAGPLAPIALAFSPLNTQDSGYGFGWNLQLSQFDPVTRMLSLSSGESFKVTHTAVVGDRLLMKEQKLDSFHVHQTDKETFRIVHKSGLVERLRVGGSADNRLALPYEISSPDGRSVYLEYSLFNGQQILASVSDDQRTLLSLTRKDRLLEIILNPDLLPSRFTMELAEDDFRVAKVVLPTDDAACWRFGYEQLNGLLCITTAYTPSGARETMRYDDAGHSFPGAGARPALRRVTEHLADPGHGQSTIRTRYGYSAHDTVNTHNFLGNNAAGLIWEDNGEDNLYRIRGDYQYGTTQSLIVNGQAVRTVERSFNRFHLLTEETTTQGDNVKKTRTVYHALEQADFEQQPAYFQLPKTVTDGWSLRSNASQVRYETVSSDYDNFGNLTRQVQPSGVIETSTWYPAEGETQGEFQCPPDPQGFVRLVRTRTVTPVPSTYCDAAPVLRTRFVYDAMAPVSGASQPWLVLTRETLLRVEDDLETTLHTTGHLYIQQPEDALIHGRPLLDTFTLNGISTLTSFAYSKALSRAAEKGKQAETVLKTTQTLSSTLDSHTRTINLEHSLLNGEPLLTLDDANVEIRYTYDALERVTSETVAPCTDYEATRCYAYTLVAADGQMAHQEVTDVKGVITRSDLDGLGRVFRETRQNADGDKCMRDTYTAKYDARGQLQEETRYDWLDDIDKKLTLTSTFGYDDWGQQVSETGPDGVVAFQQTDLQLGSSGPVQCEWRQTSLTETEKNGLTVTQLNLFEQPESVERFSREGALVSKQLYRYDGLGRTAEEIDALNHVSRYRYDAFDRMIENTLPGAAVVRREYASHSIEDLPTVISVDNYVLGLQSFDGLERRHRAVTGGREQVFTFETGQTQPKTLRTASEQTIEYVYLPLLSDQPMQRSIVGSEVSATYTYDVKDARLRSCQEQKQALKRDYYSTGELKSETCTVDAQSRTMSYRYSLMGLLTQYTDVLGQVQTCTYDDAGRLTETVLGQITSTFLYDSLGQTCNIETLEGANKVAVRLAYDEFGRETQRDFDLGDVQQVMTQVYDGNDRMKQRTLVEGGAVLRNESFTYDGRGRLTLYTCSGSQLPVDPYGKSIQRQVFRFDNFDNFRSVQTTFPGGSNVATYHYANPQVDPTQLLSVTNTHIDYPALVLSYDADGNLTQDEQGRTLRYDALGRLLEVSGPSMSGKHLDDAYRYDALDVLAAHESAQGVEQRFYQDGKPANQISDKQQRTFMRGGASLLAEQQSGEGAATRLLATTLSNTVLSEVVCGTKHDSAYTAYGYRSSDEPPGGLGFNGELTENDTGWQLLGNG</sequence>
<dbReference type="PANTHER" id="PTHR32305:SF15">
    <property type="entry name" value="PROTEIN RHSA-RELATED"/>
    <property type="match status" value="1"/>
</dbReference>
<dbReference type="EMBL" id="LT963402">
    <property type="protein sequence ID" value="SOS27680.1"/>
    <property type="molecule type" value="Genomic_DNA"/>
</dbReference>
<evidence type="ECO:0000313" key="1">
    <source>
        <dbReference type="EMBL" id="SOS27680.1"/>
    </source>
</evidence>
<organism evidence="1 2">
    <name type="scientific">Pseudomonas syringae pv. avii</name>
    <dbReference type="NCBI Taxonomy" id="663959"/>
    <lineage>
        <taxon>Bacteria</taxon>
        <taxon>Pseudomonadati</taxon>
        <taxon>Pseudomonadota</taxon>
        <taxon>Gammaproteobacteria</taxon>
        <taxon>Pseudomonadales</taxon>
        <taxon>Pseudomonadaceae</taxon>
        <taxon>Pseudomonas</taxon>
        <taxon>Pseudomonas syringae</taxon>
    </lineage>
</organism>
<name>A0ABY1U8E7_PSESX</name>
<evidence type="ECO:0000313" key="2">
    <source>
        <dbReference type="Proteomes" id="UP000239665"/>
    </source>
</evidence>
<accession>A0ABY1U8E7</accession>
<dbReference type="InterPro" id="IPR006530">
    <property type="entry name" value="YD"/>
</dbReference>
<reference evidence="1 2" key="1">
    <citation type="submission" date="2017-11" db="EMBL/GenBank/DDBJ databases">
        <authorList>
            <person name="Blom J."/>
        </authorList>
    </citation>
    <scope>NUCLEOTIDE SEQUENCE [LARGE SCALE GENOMIC DNA]</scope>
    <source>
        <strain evidence="1 2">CFBP3846</strain>
    </source>
</reference>